<dbReference type="PANTHER" id="PTHR40465:SF1">
    <property type="entry name" value="DUF6534 DOMAIN-CONTAINING PROTEIN"/>
    <property type="match status" value="1"/>
</dbReference>
<sequence length="293" mass="32127">MPSQIAILLPVYLSVVGNGLLFGIACMQAFQYSLGLNAGHLGLVVTAMWEVLEHWPTNAIALSMTLLWADLVTAFMAFASQLFFAGRIYKFLGRTRLAFVILAVFTISSLYQLGGYIAFTVLCAKTKLNATMFQYEKLVWSIWGMAAGQDILISLILIGLIYHHGSRSLPSTVQLVQRVTIFAINTGLWTSLCALFVIITMVAFPLKEAWIGLYLMICPLYCNTVLANLNGRNYIRGTSTIALNTLELPSSKSGSTTHQDVEPQVSNIVFASHSGAIDSRTNGSQLEDLDDKV</sequence>
<reference evidence="3" key="1">
    <citation type="submission" date="2020-05" db="EMBL/GenBank/DDBJ databases">
        <title>Mycena genomes resolve the evolution of fungal bioluminescence.</title>
        <authorList>
            <person name="Tsai I.J."/>
        </authorList>
    </citation>
    <scope>NUCLEOTIDE SEQUENCE</scope>
    <source>
        <strain evidence="3">171206Taipei</strain>
    </source>
</reference>
<feature type="transmembrane region" description="Helical" evidence="1">
    <location>
        <begin position="210"/>
        <end position="229"/>
    </location>
</feature>
<name>A0A8H6WB81_9AGAR</name>
<keyword evidence="1" id="KW-1133">Transmembrane helix</keyword>
<dbReference type="EMBL" id="JACAZF010000003">
    <property type="protein sequence ID" value="KAF7309946.1"/>
    <property type="molecule type" value="Genomic_DNA"/>
</dbReference>
<dbReference type="PANTHER" id="PTHR40465">
    <property type="entry name" value="CHROMOSOME 1, WHOLE GENOME SHOTGUN SEQUENCE"/>
    <property type="match status" value="1"/>
</dbReference>
<dbReference type="AlphaFoldDB" id="A0A8H6WB81"/>
<feature type="transmembrane region" description="Helical" evidence="1">
    <location>
        <begin position="182"/>
        <end position="204"/>
    </location>
</feature>
<feature type="transmembrane region" description="Helical" evidence="1">
    <location>
        <begin position="34"/>
        <end position="52"/>
    </location>
</feature>
<dbReference type="Pfam" id="PF20152">
    <property type="entry name" value="DUF6534"/>
    <property type="match status" value="1"/>
</dbReference>
<feature type="transmembrane region" description="Helical" evidence="1">
    <location>
        <begin position="139"/>
        <end position="162"/>
    </location>
</feature>
<evidence type="ECO:0000259" key="2">
    <source>
        <dbReference type="Pfam" id="PF20152"/>
    </source>
</evidence>
<dbReference type="GeneID" id="59343027"/>
<feature type="transmembrane region" description="Helical" evidence="1">
    <location>
        <begin position="6"/>
        <end position="27"/>
    </location>
</feature>
<organism evidence="3 4">
    <name type="scientific">Mycena indigotica</name>
    <dbReference type="NCBI Taxonomy" id="2126181"/>
    <lineage>
        <taxon>Eukaryota</taxon>
        <taxon>Fungi</taxon>
        <taxon>Dikarya</taxon>
        <taxon>Basidiomycota</taxon>
        <taxon>Agaricomycotina</taxon>
        <taxon>Agaricomycetes</taxon>
        <taxon>Agaricomycetidae</taxon>
        <taxon>Agaricales</taxon>
        <taxon>Marasmiineae</taxon>
        <taxon>Mycenaceae</taxon>
        <taxon>Mycena</taxon>
    </lineage>
</organism>
<proteinExistence type="predicted"/>
<keyword evidence="1" id="KW-0812">Transmembrane</keyword>
<comment type="caution">
    <text evidence="3">The sequence shown here is derived from an EMBL/GenBank/DDBJ whole genome shotgun (WGS) entry which is preliminary data.</text>
</comment>
<keyword evidence="4" id="KW-1185">Reference proteome</keyword>
<dbReference type="OrthoDB" id="2884999at2759"/>
<accession>A0A8H6WB81</accession>
<feature type="transmembrane region" description="Helical" evidence="1">
    <location>
        <begin position="58"/>
        <end position="85"/>
    </location>
</feature>
<evidence type="ECO:0000313" key="3">
    <source>
        <dbReference type="EMBL" id="KAF7309946.1"/>
    </source>
</evidence>
<feature type="transmembrane region" description="Helical" evidence="1">
    <location>
        <begin position="97"/>
        <end position="119"/>
    </location>
</feature>
<dbReference type="Proteomes" id="UP000636479">
    <property type="component" value="Unassembled WGS sequence"/>
</dbReference>
<protein>
    <recommendedName>
        <fullName evidence="2">DUF6534 domain-containing protein</fullName>
    </recommendedName>
</protein>
<evidence type="ECO:0000256" key="1">
    <source>
        <dbReference type="SAM" id="Phobius"/>
    </source>
</evidence>
<keyword evidence="1" id="KW-0472">Membrane</keyword>
<dbReference type="RefSeq" id="XP_037223396.1">
    <property type="nucleotide sequence ID" value="XM_037360511.1"/>
</dbReference>
<gene>
    <name evidence="3" type="ORF">MIND_00367200</name>
</gene>
<evidence type="ECO:0000313" key="4">
    <source>
        <dbReference type="Proteomes" id="UP000636479"/>
    </source>
</evidence>
<feature type="domain" description="DUF6534" evidence="2">
    <location>
        <begin position="149"/>
        <end position="233"/>
    </location>
</feature>
<dbReference type="InterPro" id="IPR045339">
    <property type="entry name" value="DUF6534"/>
</dbReference>